<keyword evidence="3" id="KW-1185">Reference proteome</keyword>
<organism evidence="2 3">
    <name type="scientific">Prosthecobacter debontii</name>
    <dbReference type="NCBI Taxonomy" id="48467"/>
    <lineage>
        <taxon>Bacteria</taxon>
        <taxon>Pseudomonadati</taxon>
        <taxon>Verrucomicrobiota</taxon>
        <taxon>Verrucomicrobiia</taxon>
        <taxon>Verrucomicrobiales</taxon>
        <taxon>Verrucomicrobiaceae</taxon>
        <taxon>Prosthecobacter</taxon>
    </lineage>
</organism>
<evidence type="ECO:0000256" key="1">
    <source>
        <dbReference type="SAM" id="Phobius"/>
    </source>
</evidence>
<name>A0A1T4WX38_9BACT</name>
<keyword evidence="1" id="KW-0812">Transmembrane</keyword>
<dbReference type="OrthoDB" id="192242at2"/>
<proteinExistence type="predicted"/>
<gene>
    <name evidence="2" type="ORF">SAMN02745166_00829</name>
</gene>
<dbReference type="EMBL" id="FUYE01000002">
    <property type="protein sequence ID" value="SKA81886.1"/>
    <property type="molecule type" value="Genomic_DNA"/>
</dbReference>
<sequence length="236" mass="26202">MKLPCLPLILSVWLVGVGLGFGQNFPAAPSTGLRDDTRALPESARHLLISEISAARQAVGCDIWLSASTFLPPGEDIRRYAKELRQNWSPSRDSVLLAYDRASDSHVLSFSPGLWQRYPSVQIVTILQQISRLMNQKDRPLDTRLNASMKALLRHLRLLEKQRQQSATLLHRQDFRLGQVYSVALACGALALALMAMILRRKDVIAAHQLFFPRAQVGIRFGAPHGGGVTTEKSLS</sequence>
<evidence type="ECO:0008006" key="4">
    <source>
        <dbReference type="Google" id="ProtNLM"/>
    </source>
</evidence>
<evidence type="ECO:0000313" key="3">
    <source>
        <dbReference type="Proteomes" id="UP000190774"/>
    </source>
</evidence>
<protein>
    <recommendedName>
        <fullName evidence="4">TPM domain-containing protein</fullName>
    </recommendedName>
</protein>
<feature type="transmembrane region" description="Helical" evidence="1">
    <location>
        <begin position="180"/>
        <end position="199"/>
    </location>
</feature>
<dbReference type="Proteomes" id="UP000190774">
    <property type="component" value="Unassembled WGS sequence"/>
</dbReference>
<keyword evidence="1" id="KW-1133">Transmembrane helix</keyword>
<dbReference type="AlphaFoldDB" id="A0A1T4WX38"/>
<evidence type="ECO:0000313" key="2">
    <source>
        <dbReference type="EMBL" id="SKA81886.1"/>
    </source>
</evidence>
<keyword evidence="1" id="KW-0472">Membrane</keyword>
<reference evidence="3" key="1">
    <citation type="submission" date="2017-02" db="EMBL/GenBank/DDBJ databases">
        <authorList>
            <person name="Varghese N."/>
            <person name="Submissions S."/>
        </authorList>
    </citation>
    <scope>NUCLEOTIDE SEQUENCE [LARGE SCALE GENOMIC DNA]</scope>
    <source>
        <strain evidence="3">ATCC 700200</strain>
    </source>
</reference>
<dbReference type="STRING" id="48467.SAMN02745166_00829"/>
<accession>A0A1T4WX38</accession>